<dbReference type="EMBL" id="LXQA010189817">
    <property type="protein sequence ID" value="MCI31760.1"/>
    <property type="molecule type" value="Genomic_DNA"/>
</dbReference>
<accession>A0A392R7K2</accession>
<name>A0A392R7K2_9FABA</name>
<evidence type="ECO:0000313" key="2">
    <source>
        <dbReference type="EMBL" id="MCI31760.1"/>
    </source>
</evidence>
<reference evidence="2 3" key="1">
    <citation type="journal article" date="2018" name="Front. Plant Sci.">
        <title>Red Clover (Trifolium pratense) and Zigzag Clover (T. medium) - A Picture of Genomic Similarities and Differences.</title>
        <authorList>
            <person name="Dluhosova J."/>
            <person name="Istvanek J."/>
            <person name="Nedelnik J."/>
            <person name="Repkova J."/>
        </authorList>
    </citation>
    <scope>NUCLEOTIDE SEQUENCE [LARGE SCALE GENOMIC DNA]</scope>
    <source>
        <strain evidence="3">cv. 10/8</strain>
        <tissue evidence="2">Leaf</tissue>
    </source>
</reference>
<dbReference type="Proteomes" id="UP000265520">
    <property type="component" value="Unassembled WGS sequence"/>
</dbReference>
<feature type="non-terminal residue" evidence="2">
    <location>
        <position position="1"/>
    </location>
</feature>
<sequence>REIAFLMFLAFSCVDPLLDSSIDVNYGGLKLYLSNFLCSKLAMIIPRSCPSWLLKIAFELDEAEKLGLILPSARGTPVPCARRGLLVHEAIASGFGARKREKEGVLHRGFSPTSI</sequence>
<keyword evidence="1" id="KW-0732">Signal</keyword>
<keyword evidence="3" id="KW-1185">Reference proteome</keyword>
<dbReference type="AlphaFoldDB" id="A0A392R7K2"/>
<feature type="signal peptide" evidence="1">
    <location>
        <begin position="1"/>
        <end position="19"/>
    </location>
</feature>
<feature type="chain" id="PRO_5017234297" evidence="1">
    <location>
        <begin position="20"/>
        <end position="115"/>
    </location>
</feature>
<proteinExistence type="predicted"/>
<organism evidence="2 3">
    <name type="scientific">Trifolium medium</name>
    <dbReference type="NCBI Taxonomy" id="97028"/>
    <lineage>
        <taxon>Eukaryota</taxon>
        <taxon>Viridiplantae</taxon>
        <taxon>Streptophyta</taxon>
        <taxon>Embryophyta</taxon>
        <taxon>Tracheophyta</taxon>
        <taxon>Spermatophyta</taxon>
        <taxon>Magnoliopsida</taxon>
        <taxon>eudicotyledons</taxon>
        <taxon>Gunneridae</taxon>
        <taxon>Pentapetalae</taxon>
        <taxon>rosids</taxon>
        <taxon>fabids</taxon>
        <taxon>Fabales</taxon>
        <taxon>Fabaceae</taxon>
        <taxon>Papilionoideae</taxon>
        <taxon>50 kb inversion clade</taxon>
        <taxon>NPAAA clade</taxon>
        <taxon>Hologalegina</taxon>
        <taxon>IRL clade</taxon>
        <taxon>Trifolieae</taxon>
        <taxon>Trifolium</taxon>
    </lineage>
</organism>
<comment type="caution">
    <text evidence="2">The sequence shown here is derived from an EMBL/GenBank/DDBJ whole genome shotgun (WGS) entry which is preliminary data.</text>
</comment>
<evidence type="ECO:0000256" key="1">
    <source>
        <dbReference type="SAM" id="SignalP"/>
    </source>
</evidence>
<evidence type="ECO:0000313" key="3">
    <source>
        <dbReference type="Proteomes" id="UP000265520"/>
    </source>
</evidence>
<protein>
    <submittedName>
        <fullName evidence="2">Uncharacterized protein</fullName>
    </submittedName>
</protein>